<dbReference type="InterPro" id="IPR024623">
    <property type="entry name" value="YtxH"/>
</dbReference>
<accession>A0A430AB76</accession>
<dbReference type="Gene3D" id="1.20.120.20">
    <property type="entry name" value="Apolipoprotein"/>
    <property type="match status" value="1"/>
</dbReference>
<organism evidence="2 3">
    <name type="scientific">Vagococcus fessus</name>
    <dbReference type="NCBI Taxonomy" id="120370"/>
    <lineage>
        <taxon>Bacteria</taxon>
        <taxon>Bacillati</taxon>
        <taxon>Bacillota</taxon>
        <taxon>Bacilli</taxon>
        <taxon>Lactobacillales</taxon>
        <taxon>Enterococcaceae</taxon>
        <taxon>Vagococcus</taxon>
    </lineage>
</organism>
<protein>
    <recommendedName>
        <fullName evidence="4">General stress protein</fullName>
    </recommendedName>
</protein>
<name>A0A430AB76_9ENTE</name>
<evidence type="ECO:0000256" key="1">
    <source>
        <dbReference type="SAM" id="SignalP"/>
    </source>
</evidence>
<dbReference type="InterPro" id="IPR052928">
    <property type="entry name" value="Desiccation-related_membrane"/>
</dbReference>
<keyword evidence="3" id="KW-1185">Reference proteome</keyword>
<evidence type="ECO:0008006" key="4">
    <source>
        <dbReference type="Google" id="ProtNLM"/>
    </source>
</evidence>
<dbReference type="OrthoDB" id="2199637at2"/>
<gene>
    <name evidence="2" type="ORF">CBF31_00125</name>
</gene>
<comment type="caution">
    <text evidence="2">The sequence shown here is derived from an EMBL/GenBank/DDBJ whole genome shotgun (WGS) entry which is preliminary data.</text>
</comment>
<proteinExistence type="predicted"/>
<dbReference type="PANTHER" id="PTHR35792">
    <property type="entry name" value="GENERAL STRESS PROTEIN"/>
    <property type="match status" value="1"/>
</dbReference>
<sequence>MSKKSNGFLSGLIIGGAAAAAAALLFAPKSGKDLRDELTEKTNDFTSNENNPEFVNQAISKASTLKDKAVKTSNDAFTTIKNQSSELAKKVKPSTDEDMMSFEEAMDLMDRELEEKEEDIIIDLSETTEEVAEDAEEVSDTVDEILEDVTKED</sequence>
<feature type="signal peptide" evidence="1">
    <location>
        <begin position="1"/>
        <end position="19"/>
    </location>
</feature>
<dbReference type="EMBL" id="NGJY01000001">
    <property type="protein sequence ID" value="RSU04463.1"/>
    <property type="molecule type" value="Genomic_DNA"/>
</dbReference>
<dbReference type="AlphaFoldDB" id="A0A430AB76"/>
<dbReference type="RefSeq" id="WP_126829749.1">
    <property type="nucleotide sequence ID" value="NZ_CBCRYB010000013.1"/>
</dbReference>
<dbReference type="Pfam" id="PF12732">
    <property type="entry name" value="YtxH"/>
    <property type="match status" value="1"/>
</dbReference>
<evidence type="ECO:0000313" key="2">
    <source>
        <dbReference type="EMBL" id="RSU04463.1"/>
    </source>
</evidence>
<dbReference type="PANTHER" id="PTHR35792:SF1">
    <property type="entry name" value="SLL0268 PROTEIN"/>
    <property type="match status" value="1"/>
</dbReference>
<keyword evidence="1" id="KW-0732">Signal</keyword>
<evidence type="ECO:0000313" key="3">
    <source>
        <dbReference type="Proteomes" id="UP000287101"/>
    </source>
</evidence>
<reference evidence="2 3" key="1">
    <citation type="submission" date="2017-05" db="EMBL/GenBank/DDBJ databases">
        <title>Vagococcus spp. assemblies.</title>
        <authorList>
            <person name="Gulvik C.A."/>
        </authorList>
    </citation>
    <scope>NUCLEOTIDE SEQUENCE [LARGE SCALE GENOMIC DNA]</scope>
    <source>
        <strain evidence="2 3">CCUG 41755</strain>
    </source>
</reference>
<dbReference type="Proteomes" id="UP000287101">
    <property type="component" value="Unassembled WGS sequence"/>
</dbReference>
<feature type="chain" id="PRO_5039018411" description="General stress protein" evidence="1">
    <location>
        <begin position="20"/>
        <end position="153"/>
    </location>
</feature>